<evidence type="ECO:0000313" key="1">
    <source>
        <dbReference type="EMBL" id="CAF2140459.1"/>
    </source>
</evidence>
<sequence>ELIKLKKQNPALENISHNLLLWTTTWNLSSNFVHNTMILYELVLNLVTVTTKITSLPYNSSSIRSHPFLVGIVPVTSGWRDVGCCTHVAALLWHLGDRRANINENTHPLSAGHLFASIDDSMQFSEVEESDEEQDDNDNDNHV</sequence>
<accession>A0A816X1G6</accession>
<reference evidence="1" key="1">
    <citation type="submission" date="2021-02" db="EMBL/GenBank/DDBJ databases">
        <authorList>
            <person name="Nowell W R."/>
        </authorList>
    </citation>
    <scope>NUCLEOTIDE SEQUENCE</scope>
</reference>
<dbReference type="EMBL" id="CAJNRE010015735">
    <property type="protein sequence ID" value="CAF2140459.1"/>
    <property type="molecule type" value="Genomic_DNA"/>
</dbReference>
<dbReference type="AlphaFoldDB" id="A0A816X1G6"/>
<name>A0A816X1G6_9BILA</name>
<evidence type="ECO:0000313" key="2">
    <source>
        <dbReference type="Proteomes" id="UP000663824"/>
    </source>
</evidence>
<proteinExistence type="predicted"/>
<organism evidence="1 2">
    <name type="scientific">Rotaria magnacalcarata</name>
    <dbReference type="NCBI Taxonomy" id="392030"/>
    <lineage>
        <taxon>Eukaryota</taxon>
        <taxon>Metazoa</taxon>
        <taxon>Spiralia</taxon>
        <taxon>Gnathifera</taxon>
        <taxon>Rotifera</taxon>
        <taxon>Eurotatoria</taxon>
        <taxon>Bdelloidea</taxon>
        <taxon>Philodinida</taxon>
        <taxon>Philodinidae</taxon>
        <taxon>Rotaria</taxon>
    </lineage>
</organism>
<dbReference type="Proteomes" id="UP000663824">
    <property type="component" value="Unassembled WGS sequence"/>
</dbReference>
<feature type="non-terminal residue" evidence="1">
    <location>
        <position position="1"/>
    </location>
</feature>
<protein>
    <submittedName>
        <fullName evidence="1">Uncharacterized protein</fullName>
    </submittedName>
</protein>
<gene>
    <name evidence="1" type="ORF">MBJ925_LOCUS29404</name>
</gene>
<comment type="caution">
    <text evidence="1">The sequence shown here is derived from an EMBL/GenBank/DDBJ whole genome shotgun (WGS) entry which is preliminary data.</text>
</comment>